<dbReference type="AlphaFoldDB" id="A0A6G9ZE47"/>
<dbReference type="EMBL" id="CP046173">
    <property type="protein sequence ID" value="QIS23681.1"/>
    <property type="molecule type" value="Genomic_DNA"/>
</dbReference>
<proteinExistence type="predicted"/>
<sequence>MSRTRDEQIDAVHAEIIGEHGSLGDYMAQLRPDWSAGPVELPTEAAETDEVVVSLPVTLRLPAAAADRLRDRATEAGTELDELVSRWVTLEAEADDTPITRDELLAALERAHHRRSA</sequence>
<dbReference type="Proteomes" id="UP000500953">
    <property type="component" value="Chromosome"/>
</dbReference>
<accession>A0A6G9ZE47</accession>
<gene>
    <name evidence="1" type="ORF">F6W96_40815</name>
</gene>
<evidence type="ECO:0000313" key="1">
    <source>
        <dbReference type="EMBL" id="QIS23681.1"/>
    </source>
</evidence>
<evidence type="ECO:0000313" key="2">
    <source>
        <dbReference type="Proteomes" id="UP000500953"/>
    </source>
</evidence>
<reference evidence="1 2" key="1">
    <citation type="journal article" date="2019" name="ACS Chem. Biol.">
        <title>Identification and Mobilization of a Cryptic Antibiotic Biosynthesis Gene Locus from a Human-Pathogenic Nocardia Isolate.</title>
        <authorList>
            <person name="Herisse M."/>
            <person name="Ishida K."/>
            <person name="Porter J.L."/>
            <person name="Howden B."/>
            <person name="Hertweck C."/>
            <person name="Stinear T.P."/>
            <person name="Pidot S.J."/>
        </authorList>
    </citation>
    <scope>NUCLEOTIDE SEQUENCE [LARGE SCALE GENOMIC DNA]</scope>
    <source>
        <strain evidence="1 2">AUSMDU00012715</strain>
    </source>
</reference>
<name>A0A6G9ZE47_9NOCA</name>
<protein>
    <submittedName>
        <fullName evidence="1">Uncharacterized protein</fullName>
    </submittedName>
</protein>
<organism evidence="1 2">
    <name type="scientific">Nocardia terpenica</name>
    <dbReference type="NCBI Taxonomy" id="455432"/>
    <lineage>
        <taxon>Bacteria</taxon>
        <taxon>Bacillati</taxon>
        <taxon>Actinomycetota</taxon>
        <taxon>Actinomycetes</taxon>
        <taxon>Mycobacteriales</taxon>
        <taxon>Nocardiaceae</taxon>
        <taxon>Nocardia</taxon>
    </lineage>
</organism>
<dbReference type="RefSeq" id="WP_167490999.1">
    <property type="nucleotide sequence ID" value="NZ_CP046173.1"/>
</dbReference>